<reference evidence="3 4" key="1">
    <citation type="submission" date="2024-08" db="EMBL/GenBank/DDBJ databases">
        <authorList>
            <person name="Lu H."/>
        </authorList>
    </citation>
    <scope>NUCLEOTIDE SEQUENCE [LARGE SCALE GENOMIC DNA]</scope>
    <source>
        <strain evidence="3 4">LYH14W</strain>
    </source>
</reference>
<feature type="domain" description="Ice-binding protein C-terminal" evidence="2">
    <location>
        <begin position="217"/>
        <end position="240"/>
    </location>
</feature>
<comment type="caution">
    <text evidence="3">The sequence shown here is derived from an EMBL/GenBank/DDBJ whole genome shotgun (WGS) entry which is preliminary data.</text>
</comment>
<dbReference type="EMBL" id="JBIGHV010000003">
    <property type="protein sequence ID" value="MFG6430041.1"/>
    <property type="molecule type" value="Genomic_DNA"/>
</dbReference>
<protein>
    <submittedName>
        <fullName evidence="3">PEP-CTERM sorting domain-containing protein</fullName>
    </submittedName>
</protein>
<dbReference type="RefSeq" id="WP_394478001.1">
    <property type="nucleotide sequence ID" value="NZ_JBIGHV010000003.1"/>
</dbReference>
<accession>A0ABW7F097</accession>
<evidence type="ECO:0000313" key="4">
    <source>
        <dbReference type="Proteomes" id="UP001606210"/>
    </source>
</evidence>
<gene>
    <name evidence="3" type="ORF">ACG00Y_08975</name>
</gene>
<dbReference type="NCBIfam" id="TIGR02595">
    <property type="entry name" value="PEP_CTERM"/>
    <property type="match status" value="1"/>
</dbReference>
<evidence type="ECO:0000259" key="2">
    <source>
        <dbReference type="Pfam" id="PF07589"/>
    </source>
</evidence>
<dbReference type="Pfam" id="PF07589">
    <property type="entry name" value="PEP-CTERM"/>
    <property type="match status" value="1"/>
</dbReference>
<proteinExistence type="predicted"/>
<evidence type="ECO:0000313" key="3">
    <source>
        <dbReference type="EMBL" id="MFG6430041.1"/>
    </source>
</evidence>
<dbReference type="InterPro" id="IPR013424">
    <property type="entry name" value="Ice-binding_C"/>
</dbReference>
<feature type="region of interest" description="Disordered" evidence="1">
    <location>
        <begin position="1"/>
        <end position="27"/>
    </location>
</feature>
<name>A0ABW7F097_9BURK</name>
<evidence type="ECO:0000256" key="1">
    <source>
        <dbReference type="SAM" id="MobiDB-lite"/>
    </source>
</evidence>
<dbReference type="Proteomes" id="UP001606210">
    <property type="component" value="Unassembled WGS sequence"/>
</dbReference>
<keyword evidence="4" id="KW-1185">Reference proteome</keyword>
<organism evidence="3 4">
    <name type="scientific">Pelomonas parva</name>
    <dbReference type="NCBI Taxonomy" id="3299032"/>
    <lineage>
        <taxon>Bacteria</taxon>
        <taxon>Pseudomonadati</taxon>
        <taxon>Pseudomonadota</taxon>
        <taxon>Betaproteobacteria</taxon>
        <taxon>Burkholderiales</taxon>
        <taxon>Sphaerotilaceae</taxon>
        <taxon>Roseateles</taxon>
    </lineage>
</organism>
<sequence>MKTLLHPPHAPGMVGSTRHPYHPGKRKPHVSVLSSLHMSLQNSFRPWYAAAALTLGLFCGAAQAGLVTGQIGVDDGLGPGIASGDEIFASDFTDGTGLGEWHEGGFIGQLSRSWSGSLTGAQLQVFAGGWGAYGPAEVLLNGAVVGQLTVADFDILGANYAFLDSINLGVGSGVLNGLNDIEIRVATSSDPDAPLDTGVVGFVRLVLRTDDGTPGNTVPEPGSIALAGVALAGVLLTRRRRRD</sequence>